<keyword evidence="5" id="KW-0694">RNA-binding</keyword>
<sequence>MENSSGHWIVENFDSLLSADVKNNVIEIIYNSSGYWIIDNNNLSSDDTGNNFIEQSSDCFKLPLKNQCKNKVSSDDSSNDIPEKNSIKGDGNSNFLKSITSSHCDENTTDNGLSIASSKQNLINMEASLGVEESLNHLRLITKNLYNDQNTNFDKDLIKNEGSFNFVKLIENKQCDGSNSDDASAIVISEKSLSEVNSCTDIFGLIKENKFDDQIQNNNLLIAITDENLTEVMKIMNSSGLDNPLCENVYTGLRLAVRNNCKEIIKFLIEKITQINSNTEKSHNTPLHLAVIQNNHEIVKMLLVKKADVNKKNALGQSPLDIAITNDNIIILELFVEHVSDINITEENYVKLLFYLFDKDYLQLTESLLTKCFHIDLSTVLKNYNLLCRAVEKEHYSIVKNLLDRDADVNCSYKSYFGSRTALYIACEKGNYNLVKLLLSKGADVNIASEIFHYETVFNYYPIRPVIEGGHYLIVKILINYETDINKCYDGFSPLHLACNFCQIQIVKLLIHQGANINVKNDLGISPISIAAKRGYIDIFKYLIENEDFYLDYDNAELILHCVTKNNFFKILELIISYINELNNKDHLRYEIDTKVINNLIDFSLLHTAARFDSDNCIDIIIHSGASVNCKVKDRKTPLHVAYQYGRQKSVVSLLKNGADINAICDKGYTPFEYSQASKKSASYLTNYSKYNYDDSNIILDEYSPDEMSSYFAKHIAKMKIINLYVNTKNYDTFIDISSRTENLFQQQEEYKIEVETMKTEVIVSSSVITYYDFVKANLRLRTMEGGKLPGRSRGRASISTRGQPPQSQGAWSRRPGLCQQAEQSAYGRSVRATSPAPTAAAPASASATEKVAVEIGESSSTINVGRGAMRGRRVINADLLNSRPAHVKGSKRGTGGNAISLQANFFKILSAPDWGLRQYRVDFAPEEDRTVVRKGLLRLHKERLGTYMFDGSVMYTCNRYSGVSKTEAMELFSERQSDNAKIKVSIRLVGELAKGDPHYPQFFNIIARKGLEHLHLQLVGRNYFDARSKVEIPEYRFELWPGYQTSIRQHERDVLMGVEITHKVMRQENLLDILGRVRSNTRGGDIQGACKAEVIGVTVLTGYNNNTYRIEDIDFTKNPKSSFKLGKEETPTTYIDYYRNKYGLNINNLSQPLLVTRLPLRDRRAGKDELLYLIPELCRATGLTDEMRTDYKLMAKLATFTRLNPDRRIDRLLHFNKRLQDEPTVVQEFQQWNLKLDNKLVEIPARVIAPENIIFGNTKQSASTSADWTRHFRGARLIISTKLTDWVLIVPERAKRDAQPFIENLIKVGNGMSFAINKPQVREIMNDSAQSYAEELERIMSRNIPQLICCISVRSRADVYSAIKKKCCLDRPVPSQVILSKNLASKGAMSIATKIAIQINCKIGGAPWSLDFGIAGLMVVGFDVCHDPNQRGTDFGAMVASLDRGMTRYFSAVSAHKSNEELTNEFSINMVKALRKYAELNGDKLPSRIVVYRDGVGDGQIPYVLEHEVDHLRETLSKLYGNAELVKLAFIIVTKRINTRLFYNRRENPPPGTIVDDVITNPWRYDFFIVSQCVRQGSVSPTAYNVIYDNVGLDVSCIQRLTFQLTHMYFNWSGTVRVPAPCQYAHKLAFLVAQSIHRPPSSHLESLLYFL</sequence>
<keyword evidence="8" id="KW-0040">ANK repeat</keyword>
<name>A0AAV7ILA8_COTGL</name>
<keyword evidence="6" id="KW-0943">RNA-mediated gene silencing</keyword>
<feature type="repeat" description="ANK" evidence="8">
    <location>
        <begin position="490"/>
        <end position="522"/>
    </location>
</feature>
<evidence type="ECO:0000256" key="5">
    <source>
        <dbReference type="ARBA" id="ARBA00022884"/>
    </source>
</evidence>
<dbReference type="PROSITE" id="PS50088">
    <property type="entry name" value="ANK_REPEAT"/>
    <property type="match status" value="5"/>
</dbReference>
<dbReference type="Proteomes" id="UP000826195">
    <property type="component" value="Unassembled WGS sequence"/>
</dbReference>
<evidence type="ECO:0000313" key="13">
    <source>
        <dbReference type="Proteomes" id="UP000826195"/>
    </source>
</evidence>
<dbReference type="SMART" id="SM00949">
    <property type="entry name" value="PAZ"/>
    <property type="match status" value="1"/>
</dbReference>
<dbReference type="PROSITE" id="PS50297">
    <property type="entry name" value="ANK_REP_REGION"/>
    <property type="match status" value="4"/>
</dbReference>
<evidence type="ECO:0000256" key="6">
    <source>
        <dbReference type="ARBA" id="ARBA00023158"/>
    </source>
</evidence>
<feature type="repeat" description="ANK" evidence="8">
    <location>
        <begin position="282"/>
        <end position="314"/>
    </location>
</feature>
<dbReference type="Pfam" id="PF02171">
    <property type="entry name" value="Piwi"/>
    <property type="match status" value="1"/>
</dbReference>
<keyword evidence="13" id="KW-1185">Reference proteome</keyword>
<dbReference type="SUPFAM" id="SSF53098">
    <property type="entry name" value="Ribonuclease H-like"/>
    <property type="match status" value="1"/>
</dbReference>
<feature type="domain" description="PAZ" evidence="10">
    <location>
        <begin position="1070"/>
        <end position="1183"/>
    </location>
</feature>
<evidence type="ECO:0000256" key="2">
    <source>
        <dbReference type="ARBA" id="ARBA00022473"/>
    </source>
</evidence>
<dbReference type="GO" id="GO:0005737">
    <property type="term" value="C:cytoplasm"/>
    <property type="evidence" value="ECO:0007669"/>
    <property type="project" value="UniProtKB-SubCell"/>
</dbReference>
<dbReference type="SMART" id="SM00950">
    <property type="entry name" value="Piwi"/>
    <property type="match status" value="1"/>
</dbReference>
<feature type="domain" description="Piwi" evidence="11">
    <location>
        <begin position="1347"/>
        <end position="1638"/>
    </location>
</feature>
<feature type="repeat" description="ANK" evidence="8">
    <location>
        <begin position="315"/>
        <end position="347"/>
    </location>
</feature>
<dbReference type="Gene3D" id="1.25.40.20">
    <property type="entry name" value="Ankyrin repeat-containing domain"/>
    <property type="match status" value="3"/>
</dbReference>
<dbReference type="SUPFAM" id="SSF101690">
    <property type="entry name" value="PAZ domain"/>
    <property type="match status" value="1"/>
</dbReference>
<dbReference type="FunFam" id="2.170.260.10:FF:000003">
    <property type="entry name" value="Piwi-like RNA-mediated gene silencing 2"/>
    <property type="match status" value="1"/>
</dbReference>
<dbReference type="PROSITE" id="PS50822">
    <property type="entry name" value="PIWI"/>
    <property type="match status" value="1"/>
</dbReference>
<dbReference type="InterPro" id="IPR036085">
    <property type="entry name" value="PAZ_dom_sf"/>
</dbReference>
<evidence type="ECO:0000259" key="11">
    <source>
        <dbReference type="PROSITE" id="PS50822"/>
    </source>
</evidence>
<dbReference type="InterPro" id="IPR036397">
    <property type="entry name" value="RNaseH_sf"/>
</dbReference>
<dbReference type="Gene3D" id="2.170.260.10">
    <property type="entry name" value="paz domain"/>
    <property type="match status" value="1"/>
</dbReference>
<dbReference type="PRINTS" id="PR01415">
    <property type="entry name" value="ANKYRIN"/>
</dbReference>
<comment type="similarity">
    <text evidence="7">Belongs to the argonaute family. Piwi subfamily.</text>
</comment>
<feature type="compositionally biased region" description="Low complexity" evidence="9">
    <location>
        <begin position="833"/>
        <end position="847"/>
    </location>
</feature>
<evidence type="ECO:0000256" key="7">
    <source>
        <dbReference type="ARBA" id="ARBA00038291"/>
    </source>
</evidence>
<comment type="subcellular location">
    <subcellularLocation>
        <location evidence="1">Cytoplasm</location>
    </subcellularLocation>
</comment>
<feature type="compositionally biased region" description="Polar residues" evidence="9">
    <location>
        <begin position="798"/>
        <end position="811"/>
    </location>
</feature>
<dbReference type="EMBL" id="JAHXZJ010001119">
    <property type="protein sequence ID" value="KAH0554368.1"/>
    <property type="molecule type" value="Genomic_DNA"/>
</dbReference>
<evidence type="ECO:0000256" key="9">
    <source>
        <dbReference type="SAM" id="MobiDB-lite"/>
    </source>
</evidence>
<dbReference type="InterPro" id="IPR003100">
    <property type="entry name" value="PAZ_dom"/>
</dbReference>
<evidence type="ECO:0000256" key="4">
    <source>
        <dbReference type="ARBA" id="ARBA00022782"/>
    </source>
</evidence>
<evidence type="ECO:0000256" key="3">
    <source>
        <dbReference type="ARBA" id="ARBA00022490"/>
    </source>
</evidence>
<dbReference type="CDD" id="cd02845">
    <property type="entry name" value="PAZ_piwi_like"/>
    <property type="match status" value="1"/>
</dbReference>
<dbReference type="Gene3D" id="3.30.420.10">
    <property type="entry name" value="Ribonuclease H-like superfamily/Ribonuclease H"/>
    <property type="match status" value="1"/>
</dbReference>
<dbReference type="GO" id="GO:0030154">
    <property type="term" value="P:cell differentiation"/>
    <property type="evidence" value="ECO:0007669"/>
    <property type="project" value="UniProtKB-KW"/>
</dbReference>
<dbReference type="Pfam" id="PF02170">
    <property type="entry name" value="PAZ"/>
    <property type="match status" value="1"/>
</dbReference>
<dbReference type="Gene3D" id="3.40.50.2300">
    <property type="match status" value="1"/>
</dbReference>
<organism evidence="12 13">
    <name type="scientific">Cotesia glomerata</name>
    <name type="common">Lepidopteran parasitic wasp</name>
    <name type="synonym">Apanteles glomeratus</name>
    <dbReference type="NCBI Taxonomy" id="32391"/>
    <lineage>
        <taxon>Eukaryota</taxon>
        <taxon>Metazoa</taxon>
        <taxon>Ecdysozoa</taxon>
        <taxon>Arthropoda</taxon>
        <taxon>Hexapoda</taxon>
        <taxon>Insecta</taxon>
        <taxon>Pterygota</taxon>
        <taxon>Neoptera</taxon>
        <taxon>Endopterygota</taxon>
        <taxon>Hymenoptera</taxon>
        <taxon>Apocrita</taxon>
        <taxon>Ichneumonoidea</taxon>
        <taxon>Braconidae</taxon>
        <taxon>Microgastrinae</taxon>
        <taxon>Cotesia</taxon>
    </lineage>
</organism>
<evidence type="ECO:0000256" key="1">
    <source>
        <dbReference type="ARBA" id="ARBA00004496"/>
    </source>
</evidence>
<feature type="repeat" description="ANK" evidence="8">
    <location>
        <begin position="418"/>
        <end position="450"/>
    </location>
</feature>
<dbReference type="CDD" id="cd04658">
    <property type="entry name" value="Piwi_piwi-like_Euk"/>
    <property type="match status" value="1"/>
</dbReference>
<keyword evidence="2" id="KW-0217">Developmental protein</keyword>
<evidence type="ECO:0000259" key="10">
    <source>
        <dbReference type="PROSITE" id="PS50821"/>
    </source>
</evidence>
<dbReference type="FunFam" id="3.30.420.10:FF:000014">
    <property type="entry name" value="Piwi-like RNA-mediated gene silencing 1"/>
    <property type="match status" value="1"/>
</dbReference>
<dbReference type="GO" id="GO:0140965">
    <property type="term" value="P:secondary piRNA processing"/>
    <property type="evidence" value="ECO:0007669"/>
    <property type="project" value="UniProtKB-ARBA"/>
</dbReference>
<dbReference type="Pfam" id="PF12796">
    <property type="entry name" value="Ank_2"/>
    <property type="match status" value="4"/>
</dbReference>
<accession>A0AAV7ILA8</accession>
<dbReference type="InterPro" id="IPR036770">
    <property type="entry name" value="Ankyrin_rpt-contain_sf"/>
</dbReference>
<dbReference type="SUPFAM" id="SSF48403">
    <property type="entry name" value="Ankyrin repeat"/>
    <property type="match status" value="2"/>
</dbReference>
<gene>
    <name evidence="12" type="ORF">KQX54_010092</name>
</gene>
<keyword evidence="3" id="KW-0963">Cytoplasm</keyword>
<proteinExistence type="inferred from homology"/>
<comment type="caution">
    <text evidence="12">The sequence shown here is derived from an EMBL/GenBank/DDBJ whole genome shotgun (WGS) entry which is preliminary data.</text>
</comment>
<dbReference type="SMART" id="SM00248">
    <property type="entry name" value="ANK"/>
    <property type="match status" value="11"/>
</dbReference>
<dbReference type="InterPro" id="IPR003165">
    <property type="entry name" value="Piwi"/>
</dbReference>
<feature type="repeat" description="ANK" evidence="8">
    <location>
        <begin position="634"/>
        <end position="666"/>
    </location>
</feature>
<dbReference type="PANTHER" id="PTHR22891">
    <property type="entry name" value="EUKARYOTIC TRANSLATION INITIATION FACTOR 2C"/>
    <property type="match status" value="1"/>
</dbReference>
<keyword evidence="4" id="KW-0221">Differentiation</keyword>
<dbReference type="InterPro" id="IPR012337">
    <property type="entry name" value="RNaseH-like_sf"/>
</dbReference>
<evidence type="ECO:0000256" key="8">
    <source>
        <dbReference type="PROSITE-ProRule" id="PRU00023"/>
    </source>
</evidence>
<dbReference type="PROSITE" id="PS50821">
    <property type="entry name" value="PAZ"/>
    <property type="match status" value="1"/>
</dbReference>
<protein>
    <submittedName>
        <fullName evidence="12">Uncharacterized protein</fullName>
    </submittedName>
</protein>
<dbReference type="Pfam" id="PF23278">
    <property type="entry name" value="Piwi_N"/>
    <property type="match status" value="1"/>
</dbReference>
<dbReference type="GO" id="GO:0003723">
    <property type="term" value="F:RNA binding"/>
    <property type="evidence" value="ECO:0007669"/>
    <property type="project" value="UniProtKB-KW"/>
</dbReference>
<dbReference type="InterPro" id="IPR002110">
    <property type="entry name" value="Ankyrin_rpt"/>
</dbReference>
<evidence type="ECO:0000313" key="12">
    <source>
        <dbReference type="EMBL" id="KAH0554368.1"/>
    </source>
</evidence>
<reference evidence="12 13" key="1">
    <citation type="journal article" date="2021" name="J. Hered.">
        <title>A chromosome-level genome assembly of the parasitoid wasp, Cotesia glomerata (Hymenoptera: Braconidae).</title>
        <authorList>
            <person name="Pinto B.J."/>
            <person name="Weis J.J."/>
            <person name="Gamble T."/>
            <person name="Ode P.J."/>
            <person name="Paul R."/>
            <person name="Zaspel J.M."/>
        </authorList>
    </citation>
    <scope>NUCLEOTIDE SEQUENCE [LARGE SCALE GENOMIC DNA]</scope>
    <source>
        <strain evidence="12">CgM1</strain>
    </source>
</reference>
<feature type="region of interest" description="Disordered" evidence="9">
    <location>
        <begin position="786"/>
        <end position="847"/>
    </location>
</feature>